<evidence type="ECO:0000256" key="3">
    <source>
        <dbReference type="ARBA" id="ARBA00022737"/>
    </source>
</evidence>
<dbReference type="GO" id="GO:0003714">
    <property type="term" value="F:transcription corepressor activity"/>
    <property type="evidence" value="ECO:0007669"/>
    <property type="project" value="InterPro"/>
</dbReference>
<keyword evidence="3" id="KW-0677">Repeat</keyword>
<dbReference type="InterPro" id="IPR036322">
    <property type="entry name" value="WD40_repeat_dom_sf"/>
</dbReference>
<dbReference type="SUPFAM" id="SSF50978">
    <property type="entry name" value="WD40 repeat-like"/>
    <property type="match status" value="1"/>
</dbReference>
<evidence type="ECO:0008006" key="8">
    <source>
        <dbReference type="Google" id="ProtNLM"/>
    </source>
</evidence>
<dbReference type="SMART" id="SM00667">
    <property type="entry name" value="LisH"/>
    <property type="match status" value="1"/>
</dbReference>
<dbReference type="PANTHER" id="PTHR22846">
    <property type="entry name" value="WD40 REPEAT PROTEIN"/>
    <property type="match status" value="1"/>
</dbReference>
<evidence type="ECO:0000256" key="1">
    <source>
        <dbReference type="ARBA" id="ARBA00004123"/>
    </source>
</evidence>
<dbReference type="Pfam" id="PF08513">
    <property type="entry name" value="LisH"/>
    <property type="match status" value="1"/>
</dbReference>
<feature type="region of interest" description="Disordered" evidence="5">
    <location>
        <begin position="73"/>
        <end position="106"/>
    </location>
</feature>
<evidence type="ECO:0000313" key="6">
    <source>
        <dbReference type="EMBL" id="KAJ0400463.1"/>
    </source>
</evidence>
<accession>A0AAD5M2B8</accession>
<comment type="subcellular location">
    <subcellularLocation>
        <location evidence="1">Nucleus</location>
    </subcellularLocation>
</comment>
<protein>
    <recommendedName>
        <fullName evidence="8">LisH domain-containing protein</fullName>
    </recommendedName>
</protein>
<dbReference type="FunFam" id="1.20.960.30:FF:000003">
    <property type="entry name" value="Related to Nuclear receptor co-repressor/HDAC3 complex subunit TBLR1"/>
    <property type="match status" value="1"/>
</dbReference>
<dbReference type="GO" id="GO:0006357">
    <property type="term" value="P:regulation of transcription by RNA polymerase II"/>
    <property type="evidence" value="ECO:0007669"/>
    <property type="project" value="TreeGrafter"/>
</dbReference>
<evidence type="ECO:0000256" key="4">
    <source>
        <dbReference type="ARBA" id="ARBA00023242"/>
    </source>
</evidence>
<proteinExistence type="predicted"/>
<keyword evidence="7" id="KW-1185">Reference proteome</keyword>
<reference evidence="6" key="1">
    <citation type="submission" date="2021-12" db="EMBL/GenBank/DDBJ databases">
        <title>Prjna785345.</title>
        <authorList>
            <person name="Rujirawat T."/>
            <person name="Krajaejun T."/>
        </authorList>
    </citation>
    <scope>NUCLEOTIDE SEQUENCE</scope>
    <source>
        <strain evidence="6">Pi057C3</strain>
    </source>
</reference>
<keyword evidence="4" id="KW-0539">Nucleus</keyword>
<evidence type="ECO:0000256" key="2">
    <source>
        <dbReference type="ARBA" id="ARBA00022574"/>
    </source>
</evidence>
<dbReference type="InterPro" id="IPR015943">
    <property type="entry name" value="WD40/YVTN_repeat-like_dom_sf"/>
</dbReference>
<dbReference type="Gene3D" id="1.20.960.30">
    <property type="match status" value="1"/>
</dbReference>
<sequence>MAITSDEVNYLVYRYLQECGFMHSAFTFAYESQLAKSTVLRTELPPGALVSFIQKGLQYVGIEAHINESATNSAKSSVSKSSNKRKRKAADSVEPTADGIKAPDSNGVEKVDNDALVLLSGHEKEVYNCLWNPVKNVLDGALVKTYQASGDIYDVNWNRDGDLIAACAASGDVAIINFRL</sequence>
<gene>
    <name evidence="6" type="ORF">P43SY_004812</name>
</gene>
<organism evidence="6 7">
    <name type="scientific">Pythium insidiosum</name>
    <name type="common">Pythiosis disease agent</name>
    <dbReference type="NCBI Taxonomy" id="114742"/>
    <lineage>
        <taxon>Eukaryota</taxon>
        <taxon>Sar</taxon>
        <taxon>Stramenopiles</taxon>
        <taxon>Oomycota</taxon>
        <taxon>Peronosporomycetes</taxon>
        <taxon>Pythiales</taxon>
        <taxon>Pythiaceae</taxon>
        <taxon>Pythium</taxon>
    </lineage>
</organism>
<evidence type="ECO:0000256" key="5">
    <source>
        <dbReference type="SAM" id="MobiDB-lite"/>
    </source>
</evidence>
<name>A0AAD5M2B8_PYTIN</name>
<keyword evidence="2" id="KW-0853">WD repeat</keyword>
<dbReference type="PROSITE" id="PS50896">
    <property type="entry name" value="LISH"/>
    <property type="match status" value="1"/>
</dbReference>
<evidence type="ECO:0000313" key="7">
    <source>
        <dbReference type="Proteomes" id="UP001209570"/>
    </source>
</evidence>
<dbReference type="Proteomes" id="UP001209570">
    <property type="component" value="Unassembled WGS sequence"/>
</dbReference>
<dbReference type="Gene3D" id="2.130.10.10">
    <property type="entry name" value="YVTN repeat-like/Quinoprotein amine dehydrogenase"/>
    <property type="match status" value="1"/>
</dbReference>
<dbReference type="InterPro" id="IPR006594">
    <property type="entry name" value="LisH"/>
</dbReference>
<dbReference type="InterPro" id="IPR045183">
    <property type="entry name" value="Ebi-like"/>
</dbReference>
<comment type="caution">
    <text evidence="6">The sequence shown here is derived from an EMBL/GenBank/DDBJ whole genome shotgun (WGS) entry which is preliminary data.</text>
</comment>
<dbReference type="EMBL" id="JAKCXM010000154">
    <property type="protein sequence ID" value="KAJ0400463.1"/>
    <property type="molecule type" value="Genomic_DNA"/>
</dbReference>
<dbReference type="AlphaFoldDB" id="A0AAD5M2B8"/>
<dbReference type="GO" id="GO:0000118">
    <property type="term" value="C:histone deacetylase complex"/>
    <property type="evidence" value="ECO:0007669"/>
    <property type="project" value="TreeGrafter"/>
</dbReference>
<dbReference type="PANTHER" id="PTHR22846:SF2">
    <property type="entry name" value="F-BOX-LIKE_WD REPEAT-CONTAINING PROTEIN EBI"/>
    <property type="match status" value="1"/>
</dbReference>